<keyword evidence="1" id="KW-1133">Transmembrane helix</keyword>
<evidence type="ECO:0000313" key="2">
    <source>
        <dbReference type="EMBL" id="TWB31999.1"/>
    </source>
</evidence>
<sequence length="44" mass="4850">MASLDLFFLDMPLYVPAYRLLCVIAFCVGCALLWALCTHTLAIG</sequence>
<comment type="caution">
    <text evidence="2">The sequence shown here is derived from an EMBL/GenBank/DDBJ whole genome shotgun (WGS) entry which is preliminary data.</text>
</comment>
<dbReference type="AlphaFoldDB" id="A0A560GDT4"/>
<organism evidence="2 3">
    <name type="scientific">Nitrospirillum amazonense</name>
    <dbReference type="NCBI Taxonomy" id="28077"/>
    <lineage>
        <taxon>Bacteria</taxon>
        <taxon>Pseudomonadati</taxon>
        <taxon>Pseudomonadota</taxon>
        <taxon>Alphaproteobacteria</taxon>
        <taxon>Rhodospirillales</taxon>
        <taxon>Azospirillaceae</taxon>
        <taxon>Nitrospirillum</taxon>
    </lineage>
</organism>
<feature type="transmembrane region" description="Helical" evidence="1">
    <location>
        <begin position="17"/>
        <end position="37"/>
    </location>
</feature>
<evidence type="ECO:0000256" key="1">
    <source>
        <dbReference type="SAM" id="Phobius"/>
    </source>
</evidence>
<keyword evidence="3" id="KW-1185">Reference proteome</keyword>
<reference evidence="2 3" key="1">
    <citation type="submission" date="2019-06" db="EMBL/GenBank/DDBJ databases">
        <title>Genomic Encyclopedia of Type Strains, Phase IV (KMG-V): Genome sequencing to study the core and pangenomes of soil and plant-associated prokaryotes.</title>
        <authorList>
            <person name="Whitman W."/>
        </authorList>
    </citation>
    <scope>NUCLEOTIDE SEQUENCE [LARGE SCALE GENOMIC DNA]</scope>
    <source>
        <strain evidence="2 3">BR 11865</strain>
    </source>
</reference>
<dbReference type="Proteomes" id="UP000316545">
    <property type="component" value="Unassembled WGS sequence"/>
</dbReference>
<proteinExistence type="predicted"/>
<keyword evidence="1" id="KW-0812">Transmembrane</keyword>
<gene>
    <name evidence="2" type="ORF">FBZ88_101371</name>
</gene>
<accession>A0A560GDT4</accession>
<protein>
    <submittedName>
        <fullName evidence="2">Uncharacterized protein</fullName>
    </submittedName>
</protein>
<dbReference type="EMBL" id="VITO01000001">
    <property type="protein sequence ID" value="TWB31999.1"/>
    <property type="molecule type" value="Genomic_DNA"/>
</dbReference>
<keyword evidence="1" id="KW-0472">Membrane</keyword>
<evidence type="ECO:0000313" key="3">
    <source>
        <dbReference type="Proteomes" id="UP000316545"/>
    </source>
</evidence>
<name>A0A560GDT4_9PROT</name>